<sequence length="217" mass="24017">MNFKSILGAVLLFTSVVMAVTYEPAFEIKSPTSGTAFTFLKGDQDGFFGFNIDHAKSSVNHLDSAAGVCYETQGDSQHTPVEGAQAFGFESVCLAFFTAEMACLEDLTKGSVHLYNSTVEERDGKMFWTETSFDYLNKQIDVGDSERFFPDITTYYDLSRISTGIGLPHFKGPQSFRCFIGGIPNRIDPLRREVDLSMFHEFSVTTGSASPSSFLKH</sequence>
<name>A0AAD1XWY8_EUPCR</name>
<proteinExistence type="predicted"/>
<keyword evidence="3" id="KW-1185">Reference proteome</keyword>
<dbReference type="EMBL" id="CAMPGE010022876">
    <property type="protein sequence ID" value="CAI2380876.1"/>
    <property type="molecule type" value="Genomic_DNA"/>
</dbReference>
<feature type="chain" id="PRO_5041929551" evidence="1">
    <location>
        <begin position="20"/>
        <end position="217"/>
    </location>
</feature>
<dbReference type="Proteomes" id="UP001295684">
    <property type="component" value="Unassembled WGS sequence"/>
</dbReference>
<feature type="signal peptide" evidence="1">
    <location>
        <begin position="1"/>
        <end position="19"/>
    </location>
</feature>
<gene>
    <name evidence="2" type="ORF">ECRASSUSDP1_LOCUS22317</name>
</gene>
<evidence type="ECO:0000256" key="1">
    <source>
        <dbReference type="SAM" id="SignalP"/>
    </source>
</evidence>
<organism evidence="2 3">
    <name type="scientific">Euplotes crassus</name>
    <dbReference type="NCBI Taxonomy" id="5936"/>
    <lineage>
        <taxon>Eukaryota</taxon>
        <taxon>Sar</taxon>
        <taxon>Alveolata</taxon>
        <taxon>Ciliophora</taxon>
        <taxon>Intramacronucleata</taxon>
        <taxon>Spirotrichea</taxon>
        <taxon>Hypotrichia</taxon>
        <taxon>Euplotida</taxon>
        <taxon>Euplotidae</taxon>
        <taxon>Moneuplotes</taxon>
    </lineage>
</organism>
<evidence type="ECO:0000313" key="3">
    <source>
        <dbReference type="Proteomes" id="UP001295684"/>
    </source>
</evidence>
<keyword evidence="1" id="KW-0732">Signal</keyword>
<reference evidence="2" key="1">
    <citation type="submission" date="2023-07" db="EMBL/GenBank/DDBJ databases">
        <authorList>
            <consortium name="AG Swart"/>
            <person name="Singh M."/>
            <person name="Singh A."/>
            <person name="Seah K."/>
            <person name="Emmerich C."/>
        </authorList>
    </citation>
    <scope>NUCLEOTIDE SEQUENCE</scope>
    <source>
        <strain evidence="2">DP1</strain>
    </source>
</reference>
<comment type="caution">
    <text evidence="2">The sequence shown here is derived from an EMBL/GenBank/DDBJ whole genome shotgun (WGS) entry which is preliminary data.</text>
</comment>
<accession>A0AAD1XWY8</accession>
<evidence type="ECO:0000313" key="2">
    <source>
        <dbReference type="EMBL" id="CAI2380876.1"/>
    </source>
</evidence>
<dbReference type="AlphaFoldDB" id="A0AAD1XWY8"/>
<protein>
    <submittedName>
        <fullName evidence="2">Uncharacterized protein</fullName>
    </submittedName>
</protein>